<reference evidence="2" key="1">
    <citation type="submission" date="2020-05" db="EMBL/GenBank/DDBJ databases">
        <authorList>
            <person name="Chiriac C."/>
            <person name="Salcher M."/>
            <person name="Ghai R."/>
            <person name="Kavagutti S V."/>
        </authorList>
    </citation>
    <scope>NUCLEOTIDE SEQUENCE</scope>
</reference>
<evidence type="ECO:0000259" key="1">
    <source>
        <dbReference type="PROSITE" id="PS51352"/>
    </source>
</evidence>
<dbReference type="PROSITE" id="PS51352">
    <property type="entry name" value="THIOREDOXIN_2"/>
    <property type="match status" value="1"/>
</dbReference>
<dbReference type="EMBL" id="CAEZUP010000006">
    <property type="protein sequence ID" value="CAB4599027.1"/>
    <property type="molecule type" value="Genomic_DNA"/>
</dbReference>
<name>A0A6J6GD05_9ZZZZ</name>
<proteinExistence type="predicted"/>
<gene>
    <name evidence="2" type="ORF">UFOPK1835_00253</name>
</gene>
<dbReference type="InterPro" id="IPR013766">
    <property type="entry name" value="Thioredoxin_domain"/>
</dbReference>
<protein>
    <submittedName>
        <fullName evidence="2">Unannotated protein</fullName>
    </submittedName>
</protein>
<accession>A0A6J6GD05</accession>
<sequence>MRPEPPAKLDRRTFIRRAGVIGGTGLVLAGSPALLAACGGSSTTTTAEELSLSSDLGGTQLVGLFNYTGNYLVTGAPQRLPFTIATPEGPPAESGPDTLTVRLRNGDRIGDPVVLTRHQDGTPIGYYPLITTFDTVGTWSIITDLDGREVSQSFAVQTPASVPLIQPGQPMPSVLTPTVDDGRGVTPICTNVPPCPLHTQTLADALALRTPVALLIGTPQFCQTGVCGPVLDLLLELKPEFPSVEFLHAEVYNNPNSGGDPAAAGLAPVVNSYGLSFEPSLFIANPNGTVATRLDNIFDRTEMRRALASVSA</sequence>
<evidence type="ECO:0000313" key="2">
    <source>
        <dbReference type="EMBL" id="CAB4599027.1"/>
    </source>
</evidence>
<organism evidence="2">
    <name type="scientific">freshwater metagenome</name>
    <dbReference type="NCBI Taxonomy" id="449393"/>
    <lineage>
        <taxon>unclassified sequences</taxon>
        <taxon>metagenomes</taxon>
        <taxon>ecological metagenomes</taxon>
    </lineage>
</organism>
<dbReference type="PROSITE" id="PS51318">
    <property type="entry name" value="TAT"/>
    <property type="match status" value="1"/>
</dbReference>
<feature type="domain" description="Thioredoxin" evidence="1">
    <location>
        <begin position="165"/>
        <end position="312"/>
    </location>
</feature>
<dbReference type="AlphaFoldDB" id="A0A6J6GD05"/>
<dbReference type="InterPro" id="IPR006311">
    <property type="entry name" value="TAT_signal"/>
</dbReference>